<dbReference type="PANTHER" id="PTHR30055:SF239">
    <property type="entry name" value="TRANSCRIPTIONAL REGULATORY PROTEIN"/>
    <property type="match status" value="1"/>
</dbReference>
<reference evidence="4 5" key="1">
    <citation type="submission" date="2024-09" db="EMBL/GenBank/DDBJ databases">
        <authorList>
            <person name="Sun Q."/>
            <person name="Mori K."/>
        </authorList>
    </citation>
    <scope>NUCLEOTIDE SEQUENCE [LARGE SCALE GENOMIC DNA]</scope>
    <source>
        <strain evidence="4 5">KCTC 23076</strain>
    </source>
</reference>
<dbReference type="EMBL" id="JBHLTG010000006">
    <property type="protein sequence ID" value="MFC0680623.1"/>
    <property type="molecule type" value="Genomic_DNA"/>
</dbReference>
<organism evidence="4 5">
    <name type="scientific">Lysobacter korlensis</name>
    <dbReference type="NCBI Taxonomy" id="553636"/>
    <lineage>
        <taxon>Bacteria</taxon>
        <taxon>Pseudomonadati</taxon>
        <taxon>Pseudomonadota</taxon>
        <taxon>Gammaproteobacteria</taxon>
        <taxon>Lysobacterales</taxon>
        <taxon>Lysobacteraceae</taxon>
        <taxon>Lysobacter</taxon>
    </lineage>
</organism>
<protein>
    <submittedName>
        <fullName evidence="4">TetR/AcrR family transcriptional regulator</fullName>
    </submittedName>
</protein>
<proteinExistence type="predicted"/>
<evidence type="ECO:0000256" key="2">
    <source>
        <dbReference type="PROSITE-ProRule" id="PRU00335"/>
    </source>
</evidence>
<dbReference type="SUPFAM" id="SSF46689">
    <property type="entry name" value="Homeodomain-like"/>
    <property type="match status" value="1"/>
</dbReference>
<dbReference type="Gene3D" id="1.10.357.10">
    <property type="entry name" value="Tetracycline Repressor, domain 2"/>
    <property type="match status" value="1"/>
</dbReference>
<dbReference type="PANTHER" id="PTHR30055">
    <property type="entry name" value="HTH-TYPE TRANSCRIPTIONAL REGULATOR RUTR"/>
    <property type="match status" value="1"/>
</dbReference>
<name>A0ABV6RXM8_9GAMM</name>
<feature type="domain" description="HTH tetR-type" evidence="3">
    <location>
        <begin position="5"/>
        <end position="65"/>
    </location>
</feature>
<gene>
    <name evidence="4" type="ORF">ACFFGH_22565</name>
</gene>
<feature type="DNA-binding region" description="H-T-H motif" evidence="2">
    <location>
        <begin position="28"/>
        <end position="47"/>
    </location>
</feature>
<dbReference type="InterPro" id="IPR009057">
    <property type="entry name" value="Homeodomain-like_sf"/>
</dbReference>
<dbReference type="InterPro" id="IPR050109">
    <property type="entry name" value="HTH-type_TetR-like_transc_reg"/>
</dbReference>
<sequence length="151" mass="16810">MTRQRTPRQAWIQAGMEALGDGGPAAVRVEELARRLGVTKGGFYGYFDGREQLLAEVLDSWEREAANAVIEEAETAGGPDAADRLHALTRSVQARIGLRQTELAVRDWARRDDGAAERIRRVDRARMEYLYRLFLEATGDPDEAAARAAPR</sequence>
<keyword evidence="5" id="KW-1185">Reference proteome</keyword>
<evidence type="ECO:0000256" key="1">
    <source>
        <dbReference type="ARBA" id="ARBA00023125"/>
    </source>
</evidence>
<evidence type="ECO:0000313" key="5">
    <source>
        <dbReference type="Proteomes" id="UP001589896"/>
    </source>
</evidence>
<dbReference type="Pfam" id="PF00440">
    <property type="entry name" value="TetR_N"/>
    <property type="match status" value="1"/>
</dbReference>
<dbReference type="PROSITE" id="PS50977">
    <property type="entry name" value="HTH_TETR_2"/>
    <property type="match status" value="1"/>
</dbReference>
<dbReference type="InterPro" id="IPR001647">
    <property type="entry name" value="HTH_TetR"/>
</dbReference>
<accession>A0ABV6RXM8</accession>
<evidence type="ECO:0000313" key="4">
    <source>
        <dbReference type="EMBL" id="MFC0680623.1"/>
    </source>
</evidence>
<keyword evidence="1 2" id="KW-0238">DNA-binding</keyword>
<evidence type="ECO:0000259" key="3">
    <source>
        <dbReference type="PROSITE" id="PS50977"/>
    </source>
</evidence>
<comment type="caution">
    <text evidence="4">The sequence shown here is derived from an EMBL/GenBank/DDBJ whole genome shotgun (WGS) entry which is preliminary data.</text>
</comment>
<dbReference type="RefSeq" id="WP_386672534.1">
    <property type="nucleotide sequence ID" value="NZ_JBHLTG010000006.1"/>
</dbReference>
<dbReference type="Proteomes" id="UP001589896">
    <property type="component" value="Unassembled WGS sequence"/>
</dbReference>